<dbReference type="GO" id="GO:0000725">
    <property type="term" value="P:recombinational repair"/>
    <property type="evidence" value="ECO:0007669"/>
    <property type="project" value="TreeGrafter"/>
</dbReference>
<name>A0AA37XHI9_9MICO</name>
<reference evidence="1" key="2">
    <citation type="submission" date="2023-02" db="EMBL/GenBank/DDBJ databases">
        <authorList>
            <person name="Sun Q."/>
            <person name="Mori K."/>
        </authorList>
    </citation>
    <scope>NUCLEOTIDE SEQUENCE</scope>
    <source>
        <strain evidence="1">NBRC 112290</strain>
    </source>
</reference>
<evidence type="ECO:0008006" key="3">
    <source>
        <dbReference type="Google" id="ProtNLM"/>
    </source>
</evidence>
<dbReference type="GO" id="GO:0005829">
    <property type="term" value="C:cytosol"/>
    <property type="evidence" value="ECO:0007669"/>
    <property type="project" value="TreeGrafter"/>
</dbReference>
<keyword evidence="2" id="KW-1185">Reference proteome</keyword>
<gene>
    <name evidence="1" type="ORF">GCM10025875_29390</name>
</gene>
<comment type="caution">
    <text evidence="1">The sequence shown here is derived from an EMBL/GenBank/DDBJ whole genome shotgun (WGS) entry which is preliminary data.</text>
</comment>
<protein>
    <recommendedName>
        <fullName evidence="3">DNA helicase</fullName>
    </recommendedName>
</protein>
<evidence type="ECO:0000313" key="2">
    <source>
        <dbReference type="Proteomes" id="UP001157161"/>
    </source>
</evidence>
<dbReference type="PANTHER" id="PTHR11070:SF45">
    <property type="entry name" value="DNA 3'-5' HELICASE"/>
    <property type="match status" value="1"/>
</dbReference>
<evidence type="ECO:0000313" key="1">
    <source>
        <dbReference type="EMBL" id="GMA32947.1"/>
    </source>
</evidence>
<dbReference type="Proteomes" id="UP001157161">
    <property type="component" value="Unassembled WGS sequence"/>
</dbReference>
<dbReference type="GO" id="GO:0003677">
    <property type="term" value="F:DNA binding"/>
    <property type="evidence" value="ECO:0007669"/>
    <property type="project" value="InterPro"/>
</dbReference>
<dbReference type="PANTHER" id="PTHR11070">
    <property type="entry name" value="UVRD / RECB / PCRA DNA HELICASE FAMILY MEMBER"/>
    <property type="match status" value="1"/>
</dbReference>
<dbReference type="Gene3D" id="3.40.50.300">
    <property type="entry name" value="P-loop containing nucleotide triphosphate hydrolases"/>
    <property type="match status" value="2"/>
</dbReference>
<sequence>MAAIEPAVALYEEPPTRPFDVATPWADLRLTREDWAEAFAAPEPGTPHNEARAQVWDAIVGVLADQLAEHLGDGDGGLDDGGDDAETPEVPRAALERVLQGDAELRDTLARAWPLLEAEDLVGDLWTVPAYLERCAPSLTPAEIAALQRPDPHSWTTADLPLLDAARRRLGDRDAERRRRAREAATAADRDYRARVTEELVASDDSEMMIMSMLRVEDLRSSLDGDADDTDGHHPRGDELAGPFAHVVVDEAQELTDAEWSMILARCPTRSLTIVGDRAQARHGFDGTWHERLARVGLTRVREATLRVNYRTPSEVMAQAAPVIRAVLPDANVPTSVRESGVPVRFGQVAELGGVLQAWFAGRPDGVACVIASGGAGAAGTALALPDGVDDSRVSVLTPELAKGLEFDLVVLVGDGDDGATSAVDRYVAMTRATQELVVLADA</sequence>
<organism evidence="1 2">
    <name type="scientific">Litorihabitans aurantiacus</name>
    <dbReference type="NCBI Taxonomy" id="1930061"/>
    <lineage>
        <taxon>Bacteria</taxon>
        <taxon>Bacillati</taxon>
        <taxon>Actinomycetota</taxon>
        <taxon>Actinomycetes</taxon>
        <taxon>Micrococcales</taxon>
        <taxon>Beutenbergiaceae</taxon>
        <taxon>Litorihabitans</taxon>
    </lineage>
</organism>
<accession>A0AA37XHI9</accession>
<dbReference type="SUPFAM" id="SSF52540">
    <property type="entry name" value="P-loop containing nucleoside triphosphate hydrolases"/>
    <property type="match status" value="1"/>
</dbReference>
<dbReference type="AlphaFoldDB" id="A0AA37XHI9"/>
<dbReference type="InterPro" id="IPR027417">
    <property type="entry name" value="P-loop_NTPase"/>
</dbReference>
<proteinExistence type="predicted"/>
<dbReference type="InterPro" id="IPR000212">
    <property type="entry name" value="DNA_helicase_UvrD/REP"/>
</dbReference>
<dbReference type="GO" id="GO:0005524">
    <property type="term" value="F:ATP binding"/>
    <property type="evidence" value="ECO:0007669"/>
    <property type="project" value="InterPro"/>
</dbReference>
<dbReference type="GO" id="GO:0043138">
    <property type="term" value="F:3'-5' DNA helicase activity"/>
    <property type="evidence" value="ECO:0007669"/>
    <property type="project" value="TreeGrafter"/>
</dbReference>
<reference evidence="1" key="1">
    <citation type="journal article" date="2014" name="Int. J. Syst. Evol. Microbiol.">
        <title>Complete genome sequence of Corynebacterium casei LMG S-19264T (=DSM 44701T), isolated from a smear-ripened cheese.</title>
        <authorList>
            <consortium name="US DOE Joint Genome Institute (JGI-PGF)"/>
            <person name="Walter F."/>
            <person name="Albersmeier A."/>
            <person name="Kalinowski J."/>
            <person name="Ruckert C."/>
        </authorList>
    </citation>
    <scope>NUCLEOTIDE SEQUENCE</scope>
    <source>
        <strain evidence="1">NBRC 112290</strain>
    </source>
</reference>
<dbReference type="EMBL" id="BSUM01000001">
    <property type="protein sequence ID" value="GMA32947.1"/>
    <property type="molecule type" value="Genomic_DNA"/>
</dbReference>